<dbReference type="OrthoDB" id="10455236at2759"/>
<accession>A0A2V3IYN3</accession>
<keyword evidence="2" id="KW-1185">Reference proteome</keyword>
<evidence type="ECO:0000313" key="1">
    <source>
        <dbReference type="EMBL" id="PXF47266.1"/>
    </source>
</evidence>
<proteinExistence type="predicted"/>
<dbReference type="Proteomes" id="UP000247409">
    <property type="component" value="Unassembled WGS sequence"/>
</dbReference>
<reference evidence="1 2" key="1">
    <citation type="journal article" date="2018" name="Mol. Biol. Evol.">
        <title>Analysis of the draft genome of the red seaweed Gracilariopsis chorda provides insights into genome size evolution in Rhodophyta.</title>
        <authorList>
            <person name="Lee J."/>
            <person name="Yang E.C."/>
            <person name="Graf L."/>
            <person name="Yang J.H."/>
            <person name="Qiu H."/>
            <person name="Zel Zion U."/>
            <person name="Chan C.X."/>
            <person name="Stephens T.G."/>
            <person name="Weber A.P.M."/>
            <person name="Boo G.H."/>
            <person name="Boo S.M."/>
            <person name="Kim K.M."/>
            <person name="Shin Y."/>
            <person name="Jung M."/>
            <person name="Lee S.J."/>
            <person name="Yim H.S."/>
            <person name="Lee J.H."/>
            <person name="Bhattacharya D."/>
            <person name="Yoon H.S."/>
        </authorList>
    </citation>
    <scope>NUCLEOTIDE SEQUENCE [LARGE SCALE GENOMIC DNA]</scope>
    <source>
        <strain evidence="1 2">SKKU-2015</strain>
        <tissue evidence="1">Whole body</tissue>
    </source>
</reference>
<protein>
    <submittedName>
        <fullName evidence="1">Uncharacterized protein</fullName>
    </submittedName>
</protein>
<comment type="caution">
    <text evidence="1">The sequence shown here is derived from an EMBL/GenBank/DDBJ whole genome shotgun (WGS) entry which is preliminary data.</text>
</comment>
<evidence type="ECO:0000313" key="2">
    <source>
        <dbReference type="Proteomes" id="UP000247409"/>
    </source>
</evidence>
<gene>
    <name evidence="1" type="ORF">BWQ96_03041</name>
</gene>
<name>A0A2V3IYN3_9FLOR</name>
<dbReference type="EMBL" id="NBIV01000027">
    <property type="protein sequence ID" value="PXF47266.1"/>
    <property type="molecule type" value="Genomic_DNA"/>
</dbReference>
<sequence length="496" mass="56358">MSASLLHSPRKARPCRNAAPFLSALIIIALFPYPSTTPLSNHSLFTLRSTAPTRRRINAPYARTCSAAARHHFNTRFTRAQRALLPLSPASRTASRNRVFMSSIPVEVGDGLGHRTCILNYELLMSILLRLSYSHRISTYGSLSTTDRTAVDSLFGWSKNELSRDQLLATACLKTTFVNDTCEIPATHVLCERVKLRKKGGMFDQTVMIPAYISDCLIQANNKAANTNNDQQCASLFSTFLSAYSEPNTLFQLRPTRCFREYLYTNFSRTRDWFANKFWQRDVSASNVDGLNAKRIQVAMHVRRGDFFNYTNRVLIGDGTFVDVAGRLSEALDDIIGTTVPITIHMFSEGVSLQGERVKDNHDTSKMAAVYVDENGHIIRDESYWTQLFRTHTRWKRRQHVEVKTHIASDTIEAVKLMVRSDFFIGSISGLSVQVIRHIGRGLMLLPVHETEVGEEEHIVTFDYGRHGYDSFLREDKLYKMVARAVRRNRLACSVW</sequence>
<organism evidence="1 2">
    <name type="scientific">Gracilariopsis chorda</name>
    <dbReference type="NCBI Taxonomy" id="448386"/>
    <lineage>
        <taxon>Eukaryota</taxon>
        <taxon>Rhodophyta</taxon>
        <taxon>Florideophyceae</taxon>
        <taxon>Rhodymeniophycidae</taxon>
        <taxon>Gracilariales</taxon>
        <taxon>Gracilariaceae</taxon>
        <taxon>Gracilariopsis</taxon>
    </lineage>
</organism>
<dbReference type="AlphaFoldDB" id="A0A2V3IYN3"/>